<dbReference type="InParanoid" id="K3X5S9"/>
<dbReference type="VEuPathDB" id="FungiDB:PYU1_G012552"/>
<dbReference type="HOGENOM" id="CLU_2712570_0_0_1"/>
<evidence type="ECO:0000313" key="2">
    <source>
        <dbReference type="Proteomes" id="UP000019132"/>
    </source>
</evidence>
<proteinExistence type="predicted"/>
<evidence type="ECO:0008006" key="3">
    <source>
        <dbReference type="Google" id="ProtNLM"/>
    </source>
</evidence>
<dbReference type="EnsemblProtists" id="PYU1_T012578">
    <property type="protein sequence ID" value="PYU1_T012578"/>
    <property type="gene ID" value="PYU1_G012552"/>
</dbReference>
<evidence type="ECO:0000313" key="1">
    <source>
        <dbReference type="EnsemblProtists" id="PYU1_T012578"/>
    </source>
</evidence>
<accession>K3X5S9</accession>
<name>K3X5S9_GLOUD</name>
<dbReference type="EMBL" id="GL376612">
    <property type="status" value="NOT_ANNOTATED_CDS"/>
    <property type="molecule type" value="Genomic_DNA"/>
</dbReference>
<dbReference type="Proteomes" id="UP000019132">
    <property type="component" value="Unassembled WGS sequence"/>
</dbReference>
<sequence>MRSQKRDRRNANPLLLPLVRVVAEVAPVLVRRVNGVRVHQRTLGLIITIHLRQISATASVRWHGKAWAQPVTS</sequence>
<organism evidence="1 2">
    <name type="scientific">Globisporangium ultimum (strain ATCC 200006 / CBS 805.95 / DAOM BR144)</name>
    <name type="common">Pythium ultimum</name>
    <dbReference type="NCBI Taxonomy" id="431595"/>
    <lineage>
        <taxon>Eukaryota</taxon>
        <taxon>Sar</taxon>
        <taxon>Stramenopiles</taxon>
        <taxon>Oomycota</taxon>
        <taxon>Peronosporomycetes</taxon>
        <taxon>Pythiales</taxon>
        <taxon>Pythiaceae</taxon>
        <taxon>Globisporangium</taxon>
    </lineage>
</organism>
<reference evidence="2" key="1">
    <citation type="journal article" date="2010" name="Genome Biol.">
        <title>Genome sequence of the necrotrophic plant pathogen Pythium ultimum reveals original pathogenicity mechanisms and effector repertoire.</title>
        <authorList>
            <person name="Levesque C.A."/>
            <person name="Brouwer H."/>
            <person name="Cano L."/>
            <person name="Hamilton J.P."/>
            <person name="Holt C."/>
            <person name="Huitema E."/>
            <person name="Raffaele S."/>
            <person name="Robideau G.P."/>
            <person name="Thines M."/>
            <person name="Win J."/>
            <person name="Zerillo M.M."/>
            <person name="Beakes G.W."/>
            <person name="Boore J.L."/>
            <person name="Busam D."/>
            <person name="Dumas B."/>
            <person name="Ferriera S."/>
            <person name="Fuerstenberg S.I."/>
            <person name="Gachon C.M."/>
            <person name="Gaulin E."/>
            <person name="Govers F."/>
            <person name="Grenville-Briggs L."/>
            <person name="Horner N."/>
            <person name="Hostetler J."/>
            <person name="Jiang R.H."/>
            <person name="Johnson J."/>
            <person name="Krajaejun T."/>
            <person name="Lin H."/>
            <person name="Meijer H.J."/>
            <person name="Moore B."/>
            <person name="Morris P."/>
            <person name="Phuntmart V."/>
            <person name="Puiu D."/>
            <person name="Shetty J."/>
            <person name="Stajich J.E."/>
            <person name="Tripathy S."/>
            <person name="Wawra S."/>
            <person name="van West P."/>
            <person name="Whitty B.R."/>
            <person name="Coutinho P.M."/>
            <person name="Henrissat B."/>
            <person name="Martin F."/>
            <person name="Thomas P.D."/>
            <person name="Tyler B.M."/>
            <person name="De Vries R.P."/>
            <person name="Kamoun S."/>
            <person name="Yandell M."/>
            <person name="Tisserat N."/>
            <person name="Buell C.R."/>
        </authorList>
    </citation>
    <scope>NUCLEOTIDE SEQUENCE</scope>
    <source>
        <strain evidence="2">DAOM:BR144</strain>
    </source>
</reference>
<protein>
    <recommendedName>
        <fullName evidence="3">Secreted protein</fullName>
    </recommendedName>
</protein>
<keyword evidence="2" id="KW-1185">Reference proteome</keyword>
<dbReference type="AlphaFoldDB" id="K3X5S9"/>
<reference evidence="2" key="2">
    <citation type="submission" date="2010-04" db="EMBL/GenBank/DDBJ databases">
        <authorList>
            <person name="Buell R."/>
            <person name="Hamilton J."/>
            <person name="Hostetler J."/>
        </authorList>
    </citation>
    <scope>NUCLEOTIDE SEQUENCE [LARGE SCALE GENOMIC DNA]</scope>
    <source>
        <strain evidence="2">DAOM:BR144</strain>
    </source>
</reference>
<reference evidence="1" key="3">
    <citation type="submission" date="2015-02" db="UniProtKB">
        <authorList>
            <consortium name="EnsemblProtists"/>
        </authorList>
    </citation>
    <scope>IDENTIFICATION</scope>
    <source>
        <strain evidence="1">DAOM BR144</strain>
    </source>
</reference>